<feature type="transmembrane region" description="Helical" evidence="8">
    <location>
        <begin position="237"/>
        <end position="258"/>
    </location>
</feature>
<keyword evidence="10" id="KW-1185">Reference proteome</keyword>
<evidence type="ECO:0000313" key="10">
    <source>
        <dbReference type="Proteomes" id="UP000054408"/>
    </source>
</evidence>
<evidence type="ECO:0000256" key="5">
    <source>
        <dbReference type="ARBA" id="ARBA00023136"/>
    </source>
</evidence>
<protein>
    <recommendedName>
        <fullName evidence="11">THH1/TOM1/TOM3 domain-containing protein</fullName>
    </recommendedName>
</protein>
<evidence type="ECO:0000256" key="7">
    <source>
        <dbReference type="SAM" id="MobiDB-lite"/>
    </source>
</evidence>
<dbReference type="GeneID" id="25566460"/>
<dbReference type="OrthoDB" id="192544at2759"/>
<dbReference type="OMA" id="DPQRYDS"/>
<dbReference type="PANTHER" id="PTHR15146">
    <property type="entry name" value="INTEGRAL MEMBRANE PROTEIN GPR137"/>
    <property type="match status" value="1"/>
</dbReference>
<dbReference type="RefSeq" id="XP_013756055.1">
    <property type="nucleotide sequence ID" value="XM_013900601.1"/>
</dbReference>
<feature type="transmembrane region" description="Helical" evidence="8">
    <location>
        <begin position="197"/>
        <end position="217"/>
    </location>
</feature>
<reference evidence="9 10" key="1">
    <citation type="submission" date="2010-05" db="EMBL/GenBank/DDBJ databases">
        <title>The Genome Sequence of Thecamonas trahens ATCC 50062.</title>
        <authorList>
            <consortium name="The Broad Institute Genome Sequencing Platform"/>
            <person name="Russ C."/>
            <person name="Cuomo C."/>
            <person name="Shea T."/>
            <person name="Young S.K."/>
            <person name="Zeng Q."/>
            <person name="Koehrsen M."/>
            <person name="Haas B."/>
            <person name="Borodovsky M."/>
            <person name="Guigo R."/>
            <person name="Alvarado L."/>
            <person name="Berlin A."/>
            <person name="Bochicchio J."/>
            <person name="Borenstein D."/>
            <person name="Chapman S."/>
            <person name="Chen Z."/>
            <person name="Freedman E."/>
            <person name="Gellesch M."/>
            <person name="Goldberg J."/>
            <person name="Griggs A."/>
            <person name="Gujja S."/>
            <person name="Heilman E."/>
            <person name="Heiman D."/>
            <person name="Hepburn T."/>
            <person name="Howarth C."/>
            <person name="Jen D."/>
            <person name="Larson L."/>
            <person name="Mehta T."/>
            <person name="Park D."/>
            <person name="Pearson M."/>
            <person name="Roberts A."/>
            <person name="Saif S."/>
            <person name="Shenoy N."/>
            <person name="Sisk P."/>
            <person name="Stolte C."/>
            <person name="Sykes S."/>
            <person name="Thomson T."/>
            <person name="Walk T."/>
            <person name="White J."/>
            <person name="Yandava C."/>
            <person name="Burger G."/>
            <person name="Gray M.W."/>
            <person name="Holland P.W.H."/>
            <person name="King N."/>
            <person name="Lang F.B.F."/>
            <person name="Roger A.J."/>
            <person name="Ruiz-Trillo I."/>
            <person name="Lander E."/>
            <person name="Nusbaum C."/>
        </authorList>
    </citation>
    <scope>NUCLEOTIDE SEQUENCE [LARGE SCALE GENOMIC DNA]</scope>
    <source>
        <strain evidence="9 10">ATCC 50062</strain>
    </source>
</reference>
<evidence type="ECO:0000256" key="1">
    <source>
        <dbReference type="ARBA" id="ARBA00004127"/>
    </source>
</evidence>
<accession>A0A0L0DGC7</accession>
<name>A0A0L0DGC7_THETB</name>
<keyword evidence="6" id="KW-0458">Lysosome</keyword>
<evidence type="ECO:0000256" key="2">
    <source>
        <dbReference type="ARBA" id="ARBA00004656"/>
    </source>
</evidence>
<dbReference type="GO" id="GO:0005765">
    <property type="term" value="C:lysosomal membrane"/>
    <property type="evidence" value="ECO:0007669"/>
    <property type="project" value="UniProtKB-SubCell"/>
</dbReference>
<feature type="region of interest" description="Disordered" evidence="7">
    <location>
        <begin position="315"/>
        <end position="350"/>
    </location>
</feature>
<proteinExistence type="predicted"/>
<feature type="transmembrane region" description="Helical" evidence="8">
    <location>
        <begin position="112"/>
        <end position="134"/>
    </location>
</feature>
<keyword evidence="3 8" id="KW-0812">Transmembrane</keyword>
<dbReference type="GO" id="GO:1904263">
    <property type="term" value="P:positive regulation of TORC1 signaling"/>
    <property type="evidence" value="ECO:0007669"/>
    <property type="project" value="TreeGrafter"/>
</dbReference>
<feature type="transmembrane region" description="Helical" evidence="8">
    <location>
        <begin position="154"/>
        <end position="177"/>
    </location>
</feature>
<organism evidence="9 10">
    <name type="scientific">Thecamonas trahens ATCC 50062</name>
    <dbReference type="NCBI Taxonomy" id="461836"/>
    <lineage>
        <taxon>Eukaryota</taxon>
        <taxon>Apusozoa</taxon>
        <taxon>Apusomonadida</taxon>
        <taxon>Apusomonadidae</taxon>
        <taxon>Thecamonas</taxon>
    </lineage>
</organism>
<sequence>MQISGTLLTLTLMYSFLFKVCLVQLGRVVYYKHRFFSAQVGFLVLCLLWMAVRVVFFVSVQLSYSPSFLLIAVYELPVNIEFGVFSLLVLFTSSMVLRHTRRADWDAYLGRWANGAFLGVNGVLFCLYCLYVYWVLVQDAKEASSSASQLRSIFTASVFCLLEILLAVAYFHLYTLVTANPGIRLPFSTFGDSQQSVLALLAALLVLFLSRCAYDIAAACDAVTISIAIDSPTSKSLIVFFSFFSWEIVPPSLVIALVGHVPSSSHSSASATAVLKGRGGGFASTHSGPLYGSMASLNRTGEPATTYWAPPHMYGSDDDEHDSRAHPASPVPAAALGMPRPIGPTGSASESLVAYPDARNASASSGTLFTRGSAGVFSMPSYQNRSGGALYQ</sequence>
<keyword evidence="4 8" id="KW-1133">Transmembrane helix</keyword>
<feature type="transmembrane region" description="Helical" evidence="8">
    <location>
        <begin position="68"/>
        <end position="91"/>
    </location>
</feature>
<dbReference type="PANTHER" id="PTHR15146:SF3">
    <property type="entry name" value="THH1_TOM1_TOM3 DOMAIN-CONTAINING PROTEIN"/>
    <property type="match status" value="1"/>
</dbReference>
<feature type="transmembrane region" description="Helical" evidence="8">
    <location>
        <begin position="12"/>
        <end position="30"/>
    </location>
</feature>
<evidence type="ECO:0000256" key="4">
    <source>
        <dbReference type="ARBA" id="ARBA00022989"/>
    </source>
</evidence>
<evidence type="ECO:0000256" key="3">
    <source>
        <dbReference type="ARBA" id="ARBA00022692"/>
    </source>
</evidence>
<comment type="subcellular location">
    <subcellularLocation>
        <location evidence="1">Endomembrane system</location>
        <topology evidence="1">Multi-pass membrane protein</topology>
    </subcellularLocation>
    <subcellularLocation>
        <location evidence="2">Lysosome membrane</location>
    </subcellularLocation>
</comment>
<evidence type="ECO:0000256" key="8">
    <source>
        <dbReference type="SAM" id="Phobius"/>
    </source>
</evidence>
<gene>
    <name evidence="9" type="ORF">AMSG_07569</name>
</gene>
<dbReference type="EMBL" id="GL349467">
    <property type="protein sequence ID" value="KNC51387.1"/>
    <property type="molecule type" value="Genomic_DNA"/>
</dbReference>
<dbReference type="AlphaFoldDB" id="A0A0L0DGC7"/>
<dbReference type="InterPro" id="IPR029723">
    <property type="entry name" value="GPR137"/>
</dbReference>
<feature type="transmembrane region" description="Helical" evidence="8">
    <location>
        <begin position="42"/>
        <end position="62"/>
    </location>
</feature>
<dbReference type="Proteomes" id="UP000054408">
    <property type="component" value="Unassembled WGS sequence"/>
</dbReference>
<keyword evidence="5 8" id="KW-0472">Membrane</keyword>
<dbReference type="GO" id="GO:0012505">
    <property type="term" value="C:endomembrane system"/>
    <property type="evidence" value="ECO:0007669"/>
    <property type="project" value="UniProtKB-SubCell"/>
</dbReference>
<evidence type="ECO:0000256" key="6">
    <source>
        <dbReference type="ARBA" id="ARBA00023228"/>
    </source>
</evidence>
<evidence type="ECO:0008006" key="11">
    <source>
        <dbReference type="Google" id="ProtNLM"/>
    </source>
</evidence>
<evidence type="ECO:0000313" key="9">
    <source>
        <dbReference type="EMBL" id="KNC51387.1"/>
    </source>
</evidence>